<proteinExistence type="predicted"/>
<dbReference type="InterPro" id="IPR001789">
    <property type="entry name" value="Sig_transdc_resp-reg_receiver"/>
</dbReference>
<dbReference type="Gene3D" id="3.40.50.2300">
    <property type="match status" value="1"/>
</dbReference>
<dbReference type="EMBL" id="CP001322">
    <property type="protein sequence ID" value="ACL03941.1"/>
    <property type="molecule type" value="Genomic_DNA"/>
</dbReference>
<name>B8FIF1_DESAL</name>
<dbReference type="RefSeq" id="WP_015947016.1">
    <property type="nucleotide sequence ID" value="NC_011768.1"/>
</dbReference>
<evidence type="ECO:0000313" key="3">
    <source>
        <dbReference type="EMBL" id="ACL03941.1"/>
    </source>
</evidence>
<dbReference type="SUPFAM" id="SSF52172">
    <property type="entry name" value="CheY-like"/>
    <property type="match status" value="1"/>
</dbReference>
<keyword evidence="1" id="KW-0597">Phosphoprotein</keyword>
<evidence type="ECO:0000313" key="4">
    <source>
        <dbReference type="Proteomes" id="UP000000739"/>
    </source>
</evidence>
<keyword evidence="4" id="KW-1185">Reference proteome</keyword>
<reference evidence="3 4" key="1">
    <citation type="journal article" date="2012" name="Environ. Microbiol.">
        <title>The genome sequence of Desulfatibacillum alkenivorans AK-01: a blueprint for anaerobic alkane oxidation.</title>
        <authorList>
            <person name="Callaghan A.V."/>
            <person name="Morris B.E."/>
            <person name="Pereira I.A."/>
            <person name="McInerney M.J."/>
            <person name="Austin R.N."/>
            <person name="Groves J.T."/>
            <person name="Kukor J.J."/>
            <person name="Suflita J.M."/>
            <person name="Young L.Y."/>
            <person name="Zylstra G.J."/>
            <person name="Wawrik B."/>
        </authorList>
    </citation>
    <scope>NUCLEOTIDE SEQUENCE [LARGE SCALE GENOMIC DNA]</scope>
    <source>
        <strain evidence="3 4">AK-01</strain>
    </source>
</reference>
<dbReference type="CDD" id="cd00156">
    <property type="entry name" value="REC"/>
    <property type="match status" value="1"/>
</dbReference>
<gene>
    <name evidence="3" type="ordered locus">Dalk_2248</name>
</gene>
<feature type="modified residue" description="4-aspartylphosphate" evidence="1">
    <location>
        <position position="57"/>
    </location>
</feature>
<dbReference type="InterPro" id="IPR011006">
    <property type="entry name" value="CheY-like_superfamily"/>
</dbReference>
<sequence length="130" mass="13857">MLGPGITICVADPNPRVRELLRREFSSLGCMVEMAGAAQEVVDKCLSAHPPDLLVLDPEISRADSSPILSRISMFMPGLPVVLHAFPGEALNHPAAHKAAAILEKGESTHRLRDVVSRILNERSAASGAS</sequence>
<organism evidence="3 4">
    <name type="scientific">Desulfatibacillum aliphaticivorans</name>
    <dbReference type="NCBI Taxonomy" id="218208"/>
    <lineage>
        <taxon>Bacteria</taxon>
        <taxon>Pseudomonadati</taxon>
        <taxon>Thermodesulfobacteriota</taxon>
        <taxon>Desulfobacteria</taxon>
        <taxon>Desulfobacterales</taxon>
        <taxon>Desulfatibacillaceae</taxon>
        <taxon>Desulfatibacillum</taxon>
    </lineage>
</organism>
<dbReference type="AlphaFoldDB" id="B8FIF1"/>
<dbReference type="HOGENOM" id="CLU_000445_69_8_7"/>
<feature type="domain" description="Response regulatory" evidence="2">
    <location>
        <begin position="7"/>
        <end position="120"/>
    </location>
</feature>
<accession>B8FIF1</accession>
<dbReference type="Proteomes" id="UP000000739">
    <property type="component" value="Chromosome"/>
</dbReference>
<dbReference type="GO" id="GO:0000160">
    <property type="term" value="P:phosphorelay signal transduction system"/>
    <property type="evidence" value="ECO:0007669"/>
    <property type="project" value="InterPro"/>
</dbReference>
<dbReference type="PROSITE" id="PS50110">
    <property type="entry name" value="RESPONSE_REGULATORY"/>
    <property type="match status" value="1"/>
</dbReference>
<dbReference type="eggNOG" id="COG0784">
    <property type="taxonomic scope" value="Bacteria"/>
</dbReference>
<protein>
    <submittedName>
        <fullName evidence="3">Protein with response regulator receiver domain</fullName>
    </submittedName>
</protein>
<evidence type="ECO:0000259" key="2">
    <source>
        <dbReference type="PROSITE" id="PS50110"/>
    </source>
</evidence>
<dbReference type="KEGG" id="dal:Dalk_2248"/>
<evidence type="ECO:0000256" key="1">
    <source>
        <dbReference type="PROSITE-ProRule" id="PRU00169"/>
    </source>
</evidence>